<reference evidence="2" key="4">
    <citation type="submission" date="2017-01" db="UniProtKB">
        <authorList>
            <consortium name="EnsemblFungi"/>
        </authorList>
    </citation>
    <scope>IDENTIFICATION</scope>
    <source>
        <strain evidence="2">PH-1 / ATCC MYA-4620 / FGSC 9075 / NRRL 31084</strain>
    </source>
</reference>
<sequence length="85" mass="9213">MHSILSDLPEGLSILLTGEAGSGKTSTVVNSENSNFYKAVVPYADKSPVAESMKACFYATRVDELGNDKQQVEVTLYQALDLSIR</sequence>
<protein>
    <submittedName>
        <fullName evidence="1">Chromosome 4, complete genome</fullName>
    </submittedName>
</protein>
<dbReference type="EnsemblFungi" id="CEF83959">
    <property type="protein sequence ID" value="CEF83959"/>
    <property type="gene ID" value="FGRRES_20337"/>
</dbReference>
<proteinExistence type="predicted"/>
<reference evidence="2 3" key="1">
    <citation type="journal article" date="2007" name="Science">
        <title>The Fusarium graminearum genome reveals a link between localized polymorphism and pathogen specialization.</title>
        <authorList>
            <person name="Cuomo C.A."/>
            <person name="Gueldener U."/>
            <person name="Xu J.-R."/>
            <person name="Trail F."/>
            <person name="Turgeon B.G."/>
            <person name="Di Pietro A."/>
            <person name="Walton J.D."/>
            <person name="Ma L.-J."/>
            <person name="Baker S.E."/>
            <person name="Rep M."/>
            <person name="Adam G."/>
            <person name="Antoniw J."/>
            <person name="Baldwin T."/>
            <person name="Calvo S.E."/>
            <person name="Chang Y.-L."/>
            <person name="DeCaprio D."/>
            <person name="Gale L.R."/>
            <person name="Gnerre S."/>
            <person name="Goswami R.S."/>
            <person name="Hammond-Kosack K."/>
            <person name="Harris L.J."/>
            <person name="Hilburn K."/>
            <person name="Kennell J.C."/>
            <person name="Kroken S."/>
            <person name="Magnuson J.K."/>
            <person name="Mannhaupt G."/>
            <person name="Mauceli E.W."/>
            <person name="Mewes H.-W."/>
            <person name="Mitterbauer R."/>
            <person name="Muehlbauer G."/>
            <person name="Muensterkoetter M."/>
            <person name="Nelson D."/>
            <person name="O'Donnell K."/>
            <person name="Ouellet T."/>
            <person name="Qi W."/>
            <person name="Quesneville H."/>
            <person name="Roncero M.I.G."/>
            <person name="Seong K.-Y."/>
            <person name="Tetko I.V."/>
            <person name="Urban M."/>
            <person name="Waalwijk C."/>
            <person name="Ward T.J."/>
            <person name="Yao J."/>
            <person name="Birren B.W."/>
            <person name="Kistler H.C."/>
        </authorList>
    </citation>
    <scope>NUCLEOTIDE SEQUENCE [LARGE SCALE GENOMIC DNA]</scope>
    <source>
        <strain evidence="3">ATCC MYA-4620 / CBS 123657 / FGSC 9075 / NRRL 31084 / PH-1</strain>
        <strain evidence="2">PH-1 / ATCC MYA-4620 / FGSC 9075 / NRRL 31084</strain>
    </source>
</reference>
<dbReference type="Proteomes" id="UP000070720">
    <property type="component" value="Chromosome 4"/>
</dbReference>
<dbReference type="VEuPathDB" id="FungiDB:FGRAMPH1_01G22707"/>
<dbReference type="AlphaFoldDB" id="A0A098DRI4"/>
<gene>
    <name evidence="1" type="ORF">FGRAMPH1_01T22707</name>
</gene>
<accession>A0A0E0SBZ6</accession>
<reference evidence="2 3" key="2">
    <citation type="journal article" date="2010" name="Nature">
        <title>Comparative genomics reveals mobile pathogenicity chromosomes in Fusarium.</title>
        <authorList>
            <person name="Ma L.J."/>
            <person name="van der Does H.C."/>
            <person name="Borkovich K.A."/>
            <person name="Coleman J.J."/>
            <person name="Daboussi M.J."/>
            <person name="Di Pietro A."/>
            <person name="Dufresne M."/>
            <person name="Freitag M."/>
            <person name="Grabherr M."/>
            <person name="Henrissat B."/>
            <person name="Houterman P.M."/>
            <person name="Kang S."/>
            <person name="Shim W.B."/>
            <person name="Woloshuk C."/>
            <person name="Xie X."/>
            <person name="Xu J.R."/>
            <person name="Antoniw J."/>
            <person name="Baker S.E."/>
            <person name="Bluhm B.H."/>
            <person name="Breakspear A."/>
            <person name="Brown D.W."/>
            <person name="Butchko R.A."/>
            <person name="Chapman S."/>
            <person name="Coulson R."/>
            <person name="Coutinho P.M."/>
            <person name="Danchin E.G."/>
            <person name="Diener A."/>
            <person name="Gale L.R."/>
            <person name="Gardiner D.M."/>
            <person name="Goff S."/>
            <person name="Hammond-Kosack K.E."/>
            <person name="Hilburn K."/>
            <person name="Hua-Van A."/>
            <person name="Jonkers W."/>
            <person name="Kazan K."/>
            <person name="Kodira C.D."/>
            <person name="Koehrsen M."/>
            <person name="Kumar L."/>
            <person name="Lee Y.H."/>
            <person name="Li L."/>
            <person name="Manners J.M."/>
            <person name="Miranda-Saavedra D."/>
            <person name="Mukherjee M."/>
            <person name="Park G."/>
            <person name="Park J."/>
            <person name="Park S.Y."/>
            <person name="Proctor R.H."/>
            <person name="Regev A."/>
            <person name="Ruiz-Roldan M.C."/>
            <person name="Sain D."/>
            <person name="Sakthikumar S."/>
            <person name="Sykes S."/>
            <person name="Schwartz D.C."/>
            <person name="Turgeon B.G."/>
            <person name="Wapinski I."/>
            <person name="Yoder O."/>
            <person name="Young S."/>
            <person name="Zeng Q."/>
            <person name="Zhou S."/>
            <person name="Galagan J."/>
            <person name="Cuomo C.A."/>
            <person name="Kistler H.C."/>
            <person name="Rep M."/>
        </authorList>
    </citation>
    <scope>GENOME REANNOTATION</scope>
    <source>
        <strain evidence="3">ATCC MYA-4620 / CBS 123657 / FGSC 9075 / NRRL 31084 / PH-1</strain>
        <strain evidence="2">PH-1 / ATCC MYA-4620 / FGSC 9075 / NRRL 31084</strain>
    </source>
</reference>
<name>A0A098DRI4_GIBZE</name>
<keyword evidence="3" id="KW-1185">Reference proteome</keyword>
<evidence type="ECO:0000313" key="3">
    <source>
        <dbReference type="Proteomes" id="UP000070720"/>
    </source>
</evidence>
<evidence type="ECO:0000313" key="2">
    <source>
        <dbReference type="EnsemblFungi" id="CEF83959"/>
    </source>
</evidence>
<evidence type="ECO:0000313" key="1">
    <source>
        <dbReference type="EMBL" id="CEF83959.1"/>
    </source>
</evidence>
<organism evidence="1 3">
    <name type="scientific">Gibberella zeae (strain ATCC MYA-4620 / CBS 123657 / FGSC 9075 / NRRL 31084 / PH-1)</name>
    <name type="common">Wheat head blight fungus</name>
    <name type="synonym">Fusarium graminearum</name>
    <dbReference type="NCBI Taxonomy" id="229533"/>
    <lineage>
        <taxon>Eukaryota</taxon>
        <taxon>Fungi</taxon>
        <taxon>Dikarya</taxon>
        <taxon>Ascomycota</taxon>
        <taxon>Pezizomycotina</taxon>
        <taxon>Sordariomycetes</taxon>
        <taxon>Hypocreomycetidae</taxon>
        <taxon>Hypocreales</taxon>
        <taxon>Nectriaceae</taxon>
        <taxon>Fusarium</taxon>
    </lineage>
</organism>
<reference evidence="1 3" key="3">
    <citation type="journal article" date="2015" name="BMC Genomics">
        <title>The completed genome sequence of the pathogenic ascomycete fungus Fusarium graminearum.</title>
        <authorList>
            <person name="King R."/>
            <person name="Urban M."/>
            <person name="Hammond-Kosack M.C."/>
            <person name="Hassani-Pak K."/>
            <person name="Hammond-Kosack K.E."/>
        </authorList>
    </citation>
    <scope>NUCLEOTIDE SEQUENCE [LARGE SCALE GENOMIC DNA]</scope>
    <source>
        <strain evidence="3">ATCC MYA-4620 / CBS 123657 / FGSC 9075 / NRRL 31084 / PH-1</strain>
        <strain evidence="1">PH-1</strain>
    </source>
</reference>
<dbReference type="EMBL" id="HG970335">
    <property type="protein sequence ID" value="CEF83959.1"/>
    <property type="molecule type" value="Genomic_DNA"/>
</dbReference>
<accession>A0A098DRI4</accession>
<dbReference type="InParanoid" id="A0A098DRI4"/>